<reference evidence="1" key="1">
    <citation type="submission" date="2019-10" db="EMBL/GenBank/DDBJ databases">
        <authorList>
            <consortium name="DOE Joint Genome Institute"/>
            <person name="Kuo A."/>
            <person name="Miyauchi S."/>
            <person name="Kiss E."/>
            <person name="Drula E."/>
            <person name="Kohler A."/>
            <person name="Sanchez-Garcia M."/>
            <person name="Andreopoulos B."/>
            <person name="Barry K.W."/>
            <person name="Bonito G."/>
            <person name="Buee M."/>
            <person name="Carver A."/>
            <person name="Chen C."/>
            <person name="Cichocki N."/>
            <person name="Clum A."/>
            <person name="Culley D."/>
            <person name="Crous P.W."/>
            <person name="Fauchery L."/>
            <person name="Girlanda M."/>
            <person name="Hayes R."/>
            <person name="Keri Z."/>
            <person name="Labutti K."/>
            <person name="Lipzen A."/>
            <person name="Lombard V."/>
            <person name="Magnuson J."/>
            <person name="Maillard F."/>
            <person name="Morin E."/>
            <person name="Murat C."/>
            <person name="Nolan M."/>
            <person name="Ohm R."/>
            <person name="Pangilinan J."/>
            <person name="Pereira M."/>
            <person name="Perotto S."/>
            <person name="Peter M."/>
            <person name="Riley R."/>
            <person name="Sitrit Y."/>
            <person name="Stielow B."/>
            <person name="Szollosi G."/>
            <person name="Zifcakova L."/>
            <person name="Stursova M."/>
            <person name="Spatafora J.W."/>
            <person name="Tedersoo L."/>
            <person name="Vaario L.-M."/>
            <person name="Yamada A."/>
            <person name="Yan M."/>
            <person name="Wang P."/>
            <person name="Xu J."/>
            <person name="Bruns T."/>
            <person name="Baldrian P."/>
            <person name="Vilgalys R."/>
            <person name="Henrissat B."/>
            <person name="Grigoriev I.V."/>
            <person name="Hibbett D."/>
            <person name="Nagy L.G."/>
            <person name="Martin F.M."/>
        </authorList>
    </citation>
    <scope>NUCLEOTIDE SEQUENCE</scope>
    <source>
        <strain evidence="1">P2</strain>
    </source>
</reference>
<proteinExistence type="predicted"/>
<protein>
    <submittedName>
        <fullName evidence="1">Uncharacterized protein</fullName>
    </submittedName>
</protein>
<gene>
    <name evidence="1" type="ORF">BDM02DRAFT_3185071</name>
</gene>
<dbReference type="EMBL" id="MU117980">
    <property type="protein sequence ID" value="KAF9650925.1"/>
    <property type="molecule type" value="Genomic_DNA"/>
</dbReference>
<reference evidence="1" key="2">
    <citation type="journal article" date="2020" name="Nat. Commun.">
        <title>Large-scale genome sequencing of mycorrhizal fungi provides insights into the early evolution of symbiotic traits.</title>
        <authorList>
            <person name="Miyauchi S."/>
            <person name="Kiss E."/>
            <person name="Kuo A."/>
            <person name="Drula E."/>
            <person name="Kohler A."/>
            <person name="Sanchez-Garcia M."/>
            <person name="Morin E."/>
            <person name="Andreopoulos B."/>
            <person name="Barry K.W."/>
            <person name="Bonito G."/>
            <person name="Buee M."/>
            <person name="Carver A."/>
            <person name="Chen C."/>
            <person name="Cichocki N."/>
            <person name="Clum A."/>
            <person name="Culley D."/>
            <person name="Crous P.W."/>
            <person name="Fauchery L."/>
            <person name="Girlanda M."/>
            <person name="Hayes R.D."/>
            <person name="Keri Z."/>
            <person name="LaButti K."/>
            <person name="Lipzen A."/>
            <person name="Lombard V."/>
            <person name="Magnuson J."/>
            <person name="Maillard F."/>
            <person name="Murat C."/>
            <person name="Nolan M."/>
            <person name="Ohm R.A."/>
            <person name="Pangilinan J."/>
            <person name="Pereira M.F."/>
            <person name="Perotto S."/>
            <person name="Peter M."/>
            <person name="Pfister S."/>
            <person name="Riley R."/>
            <person name="Sitrit Y."/>
            <person name="Stielow J.B."/>
            <person name="Szollosi G."/>
            <person name="Zifcakova L."/>
            <person name="Stursova M."/>
            <person name="Spatafora J.W."/>
            <person name="Tedersoo L."/>
            <person name="Vaario L.M."/>
            <person name="Yamada A."/>
            <person name="Yan M."/>
            <person name="Wang P."/>
            <person name="Xu J."/>
            <person name="Bruns T."/>
            <person name="Baldrian P."/>
            <person name="Vilgalys R."/>
            <person name="Dunand C."/>
            <person name="Henrissat B."/>
            <person name="Grigoriev I.V."/>
            <person name="Hibbett D."/>
            <person name="Nagy L.G."/>
            <person name="Martin F.M."/>
        </authorList>
    </citation>
    <scope>NUCLEOTIDE SEQUENCE</scope>
    <source>
        <strain evidence="1">P2</strain>
    </source>
</reference>
<organism evidence="1 2">
    <name type="scientific">Thelephora ganbajun</name>
    <name type="common">Ganba fungus</name>
    <dbReference type="NCBI Taxonomy" id="370292"/>
    <lineage>
        <taxon>Eukaryota</taxon>
        <taxon>Fungi</taxon>
        <taxon>Dikarya</taxon>
        <taxon>Basidiomycota</taxon>
        <taxon>Agaricomycotina</taxon>
        <taxon>Agaricomycetes</taxon>
        <taxon>Thelephorales</taxon>
        <taxon>Thelephoraceae</taxon>
        <taxon>Thelephora</taxon>
    </lineage>
</organism>
<evidence type="ECO:0000313" key="1">
    <source>
        <dbReference type="EMBL" id="KAF9650925.1"/>
    </source>
</evidence>
<dbReference type="Proteomes" id="UP000886501">
    <property type="component" value="Unassembled WGS sequence"/>
</dbReference>
<sequence length="381" mass="42851">MELRKARRHLLVTPPNLSRLHYEPISLHSYRSLTTPTAEPAPKATRPDLAQLQPAPPRKQKIELRPGPVKALSTNQTTTSTFAASNSVNVEKDSQNVSEPVPQPSIAETVKIDYGEASRHGILAPPPADASKMGKLWHQAKEYFKFYLRGLKLVSTHRTKVSEILTRVKAGGEPLSRWETRFIETHRADVRKLVPFVLVLVTLEELVPLMVLYAPFMLPSTCILPSQRERILSKQRQSIADYAAAMREDFQKIVERASLQVPSSLRSLSRTELLALSGVLNLSTFGPPPLRRFRLTRHLRRISQDDTLLGQEGLGQRLTLPELQEALDERGFVTSELSREDMLNNLKGWLSCVKEEGADPLLKRVQVIAELHAGRPQEVKV</sequence>
<evidence type="ECO:0000313" key="2">
    <source>
        <dbReference type="Proteomes" id="UP000886501"/>
    </source>
</evidence>
<comment type="caution">
    <text evidence="1">The sequence shown here is derived from an EMBL/GenBank/DDBJ whole genome shotgun (WGS) entry which is preliminary data.</text>
</comment>
<name>A0ACB6ZNE0_THEGA</name>
<keyword evidence="2" id="KW-1185">Reference proteome</keyword>
<accession>A0ACB6ZNE0</accession>